<evidence type="ECO:0000313" key="2">
    <source>
        <dbReference type="Proteomes" id="UP000198875"/>
    </source>
</evidence>
<accession>A0A0U0W3A8</accession>
<sequence>MDLTQWVSSIVAFVRAGYPSGMPTTGHVPVAALCRRRVSNDEIDSVTDELIGHLRRPISDTDVGVAISRITNAMPSPEDIARVQRRLDRRTTRTA</sequence>
<dbReference type="OrthoDB" id="4350726at2"/>
<reference evidence="1 2" key="1">
    <citation type="submission" date="2015-03" db="EMBL/GenBank/DDBJ databases">
        <authorList>
            <person name="Murphy D."/>
        </authorList>
    </citation>
    <scope>NUCLEOTIDE SEQUENCE [LARGE SCALE GENOMIC DNA]</scope>
    <source>
        <strain evidence="1 2">DSM 44277</strain>
    </source>
</reference>
<organism evidence="1 2">
    <name type="scientific">Mycobacterium bohemicum DSM 44277</name>
    <dbReference type="NCBI Taxonomy" id="1236609"/>
    <lineage>
        <taxon>Bacteria</taxon>
        <taxon>Bacillati</taxon>
        <taxon>Actinomycetota</taxon>
        <taxon>Actinomycetes</taxon>
        <taxon>Mycobacteriales</taxon>
        <taxon>Mycobacteriaceae</taxon>
        <taxon>Mycobacterium</taxon>
    </lineage>
</organism>
<evidence type="ECO:0008006" key="3">
    <source>
        <dbReference type="Google" id="ProtNLM"/>
    </source>
</evidence>
<dbReference type="InterPro" id="IPR021784">
    <property type="entry name" value="DUF3349"/>
</dbReference>
<dbReference type="Gene3D" id="1.10.150.430">
    <property type="entry name" value="DUF3349, helical bundle"/>
    <property type="match status" value="1"/>
</dbReference>
<dbReference type="RefSeq" id="WP_085180997.1">
    <property type="nucleotide sequence ID" value="NZ_CSTD01000001.1"/>
</dbReference>
<dbReference type="AlphaFoldDB" id="A0A0U0W3A8"/>
<gene>
    <name evidence="1" type="ORF">BN971_00498</name>
</gene>
<dbReference type="InterPro" id="IPR044918">
    <property type="entry name" value="DUF3349_helical"/>
</dbReference>
<name>A0A0U0W3A8_MYCBE</name>
<protein>
    <recommendedName>
        <fullName evidence="3">DUF3349 domain-containing protein</fullName>
    </recommendedName>
</protein>
<proteinExistence type="predicted"/>
<dbReference type="Pfam" id="PF11829">
    <property type="entry name" value="DUF3349"/>
    <property type="match status" value="1"/>
</dbReference>
<dbReference type="Proteomes" id="UP000198875">
    <property type="component" value="Unassembled WGS sequence"/>
</dbReference>
<evidence type="ECO:0000313" key="1">
    <source>
        <dbReference type="EMBL" id="CPR04970.1"/>
    </source>
</evidence>
<dbReference type="EMBL" id="CSTD01000001">
    <property type="protein sequence ID" value="CPR04970.1"/>
    <property type="molecule type" value="Genomic_DNA"/>
</dbReference>